<feature type="region of interest" description="Disordered" evidence="2">
    <location>
        <begin position="967"/>
        <end position="1025"/>
    </location>
</feature>
<keyword evidence="5" id="KW-1185">Reference proteome</keyword>
<feature type="region of interest" description="Disordered" evidence="2">
    <location>
        <begin position="683"/>
        <end position="718"/>
    </location>
</feature>
<proteinExistence type="predicted"/>
<gene>
    <name evidence="4" type="ORF">A7U60_g2459</name>
</gene>
<reference evidence="4" key="1">
    <citation type="submission" date="2016-06" db="EMBL/GenBank/DDBJ databases">
        <title>Draft Genome sequence of the fungus Inonotus baumii.</title>
        <authorList>
            <person name="Zhu H."/>
            <person name="Lin W."/>
        </authorList>
    </citation>
    <scope>NUCLEOTIDE SEQUENCE</scope>
    <source>
        <strain evidence="4">821</strain>
    </source>
</reference>
<feature type="region of interest" description="Disordered" evidence="2">
    <location>
        <begin position="1"/>
        <end position="43"/>
    </location>
</feature>
<evidence type="ECO:0000313" key="4">
    <source>
        <dbReference type="EMBL" id="OCB90360.1"/>
    </source>
</evidence>
<evidence type="ECO:0000256" key="2">
    <source>
        <dbReference type="SAM" id="MobiDB-lite"/>
    </source>
</evidence>
<dbReference type="InterPro" id="IPR003347">
    <property type="entry name" value="JmjC_dom"/>
</dbReference>
<dbReference type="OrthoDB" id="3202607at2759"/>
<dbReference type="SUPFAM" id="SSF51197">
    <property type="entry name" value="Clavaminate synthase-like"/>
    <property type="match status" value="1"/>
</dbReference>
<feature type="compositionally biased region" description="Gly residues" evidence="2">
    <location>
        <begin position="1599"/>
        <end position="1610"/>
    </location>
</feature>
<protein>
    <recommendedName>
        <fullName evidence="3">JmjC domain-containing protein</fullName>
    </recommendedName>
</protein>
<feature type="compositionally biased region" description="Acidic residues" evidence="2">
    <location>
        <begin position="1566"/>
        <end position="1579"/>
    </location>
</feature>
<feature type="compositionally biased region" description="Basic and acidic residues" evidence="2">
    <location>
        <begin position="23"/>
        <end position="33"/>
    </location>
</feature>
<feature type="compositionally biased region" description="Low complexity" evidence="2">
    <location>
        <begin position="693"/>
        <end position="710"/>
    </location>
</feature>
<evidence type="ECO:0000259" key="3">
    <source>
        <dbReference type="PROSITE" id="PS51184"/>
    </source>
</evidence>
<organism evidence="4 5">
    <name type="scientific">Sanghuangporus baumii</name>
    <name type="common">Phellinus baumii</name>
    <dbReference type="NCBI Taxonomy" id="108892"/>
    <lineage>
        <taxon>Eukaryota</taxon>
        <taxon>Fungi</taxon>
        <taxon>Dikarya</taxon>
        <taxon>Basidiomycota</taxon>
        <taxon>Agaricomycotina</taxon>
        <taxon>Agaricomycetes</taxon>
        <taxon>Hymenochaetales</taxon>
        <taxon>Hymenochaetaceae</taxon>
        <taxon>Sanghuangporus</taxon>
    </lineage>
</organism>
<dbReference type="Pfam" id="PF20149">
    <property type="entry name" value="DUF6532"/>
    <property type="match status" value="1"/>
</dbReference>
<keyword evidence="1" id="KW-0175">Coiled coil</keyword>
<dbReference type="InterPro" id="IPR045341">
    <property type="entry name" value="DUF6532"/>
</dbReference>
<feature type="compositionally biased region" description="Acidic residues" evidence="2">
    <location>
        <begin position="1"/>
        <end position="22"/>
    </location>
</feature>
<evidence type="ECO:0000313" key="5">
    <source>
        <dbReference type="Proteomes" id="UP000757232"/>
    </source>
</evidence>
<feature type="domain" description="JmjC" evidence="3">
    <location>
        <begin position="387"/>
        <end position="540"/>
    </location>
</feature>
<sequence length="1969" mass="217265">MVVDDDASSNGEEEGGGEEVVDEERRADVERPAESQGDADVHEEEIVANVGGSTGNGRHTLASAALVESNKTGSQASASLPVPDVYGQATDLEWRSWAIPKRVLARRIKALMRDTSYQTAPYTMVQVYSIDQWENLKILEQRSVFRSGHILIKRHGRDLEAFDGRVRCGMREAFDTEAPISANDCTETEVGENLFKQVRGNYRDFARATEVDEKSWNEALKKYREDMKKWEKDRAEYEDKLAAYNASMKEGRTSAKPWKRPSKPAKLRAEPKIDELSHLRPLNFLDMPLSGDVFERPLDDSSKFFARQLFVRDSKLYVFSTPCPPEQFGKSWLLASIRSAWSDWHIDTAGMATALHVIDGRKLIFIPRDFQLFPAGWQEEHDGCLACDAVLLERGDTLPLDDSSKFLARQSFVRDSKLYVFSTPCPPEQFGKSWLLASIRSAWSDWHIDTAGMATALHVIDGRKLIFIPRDFQLFPAGWQEEHDGCLACDAVLLERGDTFLMKPGTSHFVVTLVHSTVIGAHFYSLSSMKEMLVGLLRVHYLGRTSTNVLHNTSPIMLAKCLASLAERCGSGTPPDAEGRVGLGKPKVALKGATNEDLAYLLIINAHIDQLQPECCPDDTDAWQKTREFALDYPLIRGALRCVVDRMEEAASDALMSAEDEFFRIVKDFEVRLAKEVGNSWANDGRSIKHPTADTSTADAYTSLPPLQSAPKPPPPVPCFSRPQLLPGPRFGFSYTCFWQPAQAEVLKRPSAAEPVLRSRGSASHLGGVLCAAEPMPLSWGGAGTLRPSASHLGGALCAAEPMSLSWGGAGTPRPSAIQPGGVLRTAEPMPLSWGGADTPRSSARHLGGVLHTAEPMPLSWGSTGAPRPYASQLEGMLCTAEPVPLSQGGVAAPWPSVEMAAGTSIKSKAAGAGQRNESSTSPQASVIKPACQSEGALRLGLQASLRAPGLPGEQLIPQGLEELAEVPSPSIASKRKNRPRGRASREKHVKRHRQHMEQVKDQPTFNTPASPKPEGHYRGSIGAPLGDPVLSAQEYVVDLDVHHLQGTGPGWIGLGDSTGPEVTSLDGSEIKQLVEHEGWRYIPNDPRRAQVLLDRGRRVFAVKARTPNNWDRTVTGVEKAMDEFSSAINLGNKDLFNHRRGEFPSFVFGDAAHGGGRSQPATVKVKDSRVEALQKFQNDASVEHYLGFVSSTFKTWFPLISELYEREKRCTTSHNSITASALLKSQFSSMALNLGGEVATCWHRDAKNLFFGLCCVGVFGCFDWRNSGQLMFKEAKVIIELRPGDVVLFPSAALTHRNAPIANDSSRRSVVLFTAGANFQHIAQGHKTAGCPHSQGRRALSQLSLEPFVEDAQLALQHEPLSRHHITYEEFSLWTTFMWLEFRLGTFQPASLAAFSIYTALRTTAIQEAPPVIRDYLVHALALRFASAYYKGLLLHLQAYLILIIAKPRKLRQLAGAAAQQPESRIGNQEKLHSAPLAYQRTTRSRGQLPSPEYLEEHATALEGSRATAIEEVALQQGEGFQTNLQGCSEPQPSLCNHSDSQIEDFRQDSATFYDDGGGQRDDERTSEDEVKDQDEAEKDSGENSSKDSSSSEDGCGSDDGGGSDGGSGSYHKGKGAEEAYSTDNSDWEAVQNKGRNTSVKKLLKSNQEVFMESEGNLSDDPSGKDGKQRRKAQRKRKSRLEQGRAKDDHFLSKFEGPEKLLMITASGMLRLYTLAYQFFPDYHTQSSTQRSVLSKARQQLGSNNQNEFSEEQIPTTNQMIDCRDDKDVKDIYKGRIEQLSDKITEEVKETAMRKALKAAKKGRVAALIGDLLEEPSSNYMFATLDSDKGDPYSHEAIHELIARTVFTHTKDLVALSERQPGWVRPIPIYLIAVATQAICCALEEHSSGNAQRASTSFSSARYRSSVNVLKENIKLFKINEPESFEKVRTAILNMGKARLSSRGKRILEQKKVAVGYNPNKRRRTDSD</sequence>
<comment type="caution">
    <text evidence="4">The sequence shown here is derived from an EMBL/GenBank/DDBJ whole genome shotgun (WGS) entry which is preliminary data.</text>
</comment>
<feature type="region of interest" description="Disordered" evidence="2">
    <location>
        <begin position="1654"/>
        <end position="1686"/>
    </location>
</feature>
<feature type="coiled-coil region" evidence="1">
    <location>
        <begin position="213"/>
        <end position="247"/>
    </location>
</feature>
<accession>A0A9Q5N846</accession>
<dbReference type="Gene3D" id="2.60.120.650">
    <property type="entry name" value="Cupin"/>
    <property type="match status" value="1"/>
</dbReference>
<name>A0A9Q5N846_SANBA</name>
<feature type="compositionally biased region" description="Basic residues" evidence="2">
    <location>
        <begin position="1669"/>
        <end position="1680"/>
    </location>
</feature>
<dbReference type="Proteomes" id="UP000757232">
    <property type="component" value="Unassembled WGS sequence"/>
</dbReference>
<dbReference type="EMBL" id="LNZH02000135">
    <property type="protein sequence ID" value="OCB90360.1"/>
    <property type="molecule type" value="Genomic_DNA"/>
</dbReference>
<dbReference type="PROSITE" id="PS51184">
    <property type="entry name" value="JMJC"/>
    <property type="match status" value="1"/>
</dbReference>
<feature type="compositionally biased region" description="Polar residues" evidence="2">
    <location>
        <begin position="916"/>
        <end position="925"/>
    </location>
</feature>
<feature type="compositionally biased region" description="Basic residues" evidence="2">
    <location>
        <begin position="974"/>
        <end position="995"/>
    </location>
</feature>
<feature type="region of interest" description="Disordered" evidence="2">
    <location>
        <begin position="1552"/>
        <end position="1635"/>
    </location>
</feature>
<feature type="region of interest" description="Disordered" evidence="2">
    <location>
        <begin position="1461"/>
        <end position="1492"/>
    </location>
</feature>
<evidence type="ECO:0000256" key="1">
    <source>
        <dbReference type="SAM" id="Coils"/>
    </source>
</evidence>
<feature type="region of interest" description="Disordered" evidence="2">
    <location>
        <begin position="909"/>
        <end position="928"/>
    </location>
</feature>
<dbReference type="Gene3D" id="3.60.130.30">
    <property type="match status" value="1"/>
</dbReference>